<organism evidence="7 8">
    <name type="scientific">Pleionea mediterranea</name>
    <dbReference type="NCBI Taxonomy" id="523701"/>
    <lineage>
        <taxon>Bacteria</taxon>
        <taxon>Pseudomonadati</taxon>
        <taxon>Pseudomonadota</taxon>
        <taxon>Gammaproteobacteria</taxon>
        <taxon>Oceanospirillales</taxon>
        <taxon>Pleioneaceae</taxon>
        <taxon>Pleionea</taxon>
    </lineage>
</organism>
<dbReference type="AlphaFoldDB" id="A0A316FYR3"/>
<dbReference type="NCBIfam" id="NF002341">
    <property type="entry name" value="PRK01305.1-1"/>
    <property type="match status" value="1"/>
</dbReference>
<comment type="function">
    <text evidence="4">Functions in the N-end rule pathway of protein degradation where it conjugates Leu from its aminoacyl-tRNA to the N-termini of proteins containing an N-terminal aspartate or glutamate.</text>
</comment>
<name>A0A316FYR3_9GAMM</name>
<evidence type="ECO:0000256" key="2">
    <source>
        <dbReference type="ARBA" id="ARBA00022679"/>
    </source>
</evidence>
<dbReference type="Gene3D" id="3.40.630.30">
    <property type="match status" value="1"/>
</dbReference>
<evidence type="ECO:0000259" key="5">
    <source>
        <dbReference type="Pfam" id="PF04376"/>
    </source>
</evidence>
<dbReference type="Pfam" id="PF04377">
    <property type="entry name" value="ATE_C"/>
    <property type="match status" value="1"/>
</dbReference>
<dbReference type="NCBIfam" id="NF002345">
    <property type="entry name" value="PRK01305.2-2"/>
    <property type="match status" value="1"/>
</dbReference>
<feature type="domain" description="N-end rule aminoacyl transferase C-terminal" evidence="6">
    <location>
        <begin position="110"/>
        <end position="229"/>
    </location>
</feature>
<evidence type="ECO:0000256" key="1">
    <source>
        <dbReference type="ARBA" id="ARBA00022490"/>
    </source>
</evidence>
<dbReference type="InterPro" id="IPR016181">
    <property type="entry name" value="Acyl_CoA_acyltransferase"/>
</dbReference>
<dbReference type="EC" id="2.3.2.29" evidence="4"/>
<evidence type="ECO:0000256" key="3">
    <source>
        <dbReference type="ARBA" id="ARBA00023315"/>
    </source>
</evidence>
<evidence type="ECO:0000313" key="7">
    <source>
        <dbReference type="EMBL" id="PWK53275.1"/>
    </source>
</evidence>
<comment type="subcellular location">
    <subcellularLocation>
        <location evidence="4">Cytoplasm</location>
    </subcellularLocation>
</comment>
<dbReference type="GO" id="GO:0008914">
    <property type="term" value="F:leucyl-tRNA--protein transferase activity"/>
    <property type="evidence" value="ECO:0007669"/>
    <property type="project" value="UniProtKB-UniRule"/>
</dbReference>
<keyword evidence="8" id="KW-1185">Reference proteome</keyword>
<dbReference type="PANTHER" id="PTHR21367:SF1">
    <property type="entry name" value="ARGINYL-TRNA--PROTEIN TRANSFERASE 1"/>
    <property type="match status" value="1"/>
</dbReference>
<dbReference type="GO" id="GO:0005737">
    <property type="term" value="C:cytoplasm"/>
    <property type="evidence" value="ECO:0007669"/>
    <property type="project" value="UniProtKB-SubCell"/>
</dbReference>
<dbReference type="Proteomes" id="UP000245790">
    <property type="component" value="Unassembled WGS sequence"/>
</dbReference>
<keyword evidence="2 4" id="KW-0808">Transferase</keyword>
<keyword evidence="3 4" id="KW-0012">Acyltransferase</keyword>
<dbReference type="InterPro" id="IPR007472">
    <property type="entry name" value="N-end_Aminoacyl_Trfase_C"/>
</dbReference>
<comment type="catalytic activity">
    <reaction evidence="4">
        <text>N-terminal L-glutamyl-[protein] + L-leucyl-tRNA(Leu) = N-terminal L-leucyl-L-glutamyl-[protein] + tRNA(Leu) + H(+)</text>
        <dbReference type="Rhea" id="RHEA:50412"/>
        <dbReference type="Rhea" id="RHEA-COMP:9613"/>
        <dbReference type="Rhea" id="RHEA-COMP:9622"/>
        <dbReference type="Rhea" id="RHEA-COMP:12664"/>
        <dbReference type="Rhea" id="RHEA-COMP:12668"/>
        <dbReference type="ChEBI" id="CHEBI:15378"/>
        <dbReference type="ChEBI" id="CHEBI:64721"/>
        <dbReference type="ChEBI" id="CHEBI:78442"/>
        <dbReference type="ChEBI" id="CHEBI:78494"/>
        <dbReference type="ChEBI" id="CHEBI:133041"/>
        <dbReference type="EC" id="2.3.2.29"/>
    </reaction>
</comment>
<dbReference type="GO" id="GO:0071596">
    <property type="term" value="P:ubiquitin-dependent protein catabolic process via the N-end rule pathway"/>
    <property type="evidence" value="ECO:0007669"/>
    <property type="project" value="InterPro"/>
</dbReference>
<sequence length="240" mass="28333">MQQDPNDELLKLTFYATPAHSCSYLSDEQATTVFLDPEKRISQKLYTRLSETGFRRSGNHIYRPHCETCQACVPVRVPVNLFNANRSQRRCLKKAQRFHYRFEPATYSQEHYRLYEAYIGERHGDGDMYPPSEQQYKDFLLSPWAHTQFMSFYDGTQLIACAVVDLLDNGFSAVYTYYDPEYAHYSLGKFAILSLIQEAQLRQLKYVYLGYLVKDCQKMKYKSEYRPLDCHIGNRWVRLN</sequence>
<keyword evidence="1 4" id="KW-0963">Cytoplasm</keyword>
<protein>
    <recommendedName>
        <fullName evidence="4">Aspartate/glutamate leucyltransferase</fullName>
        <ecNumber evidence="4">2.3.2.29</ecNumber>
    </recommendedName>
</protein>
<evidence type="ECO:0000313" key="8">
    <source>
        <dbReference type="Proteomes" id="UP000245790"/>
    </source>
</evidence>
<dbReference type="RefSeq" id="WP_109762405.1">
    <property type="nucleotide sequence ID" value="NZ_QGGU01000003.1"/>
</dbReference>
<dbReference type="OrthoDB" id="9782022at2"/>
<dbReference type="InterPro" id="IPR017138">
    <property type="entry name" value="Asp_Glu_LeuTrfase"/>
</dbReference>
<comment type="similarity">
    <text evidence="4">Belongs to the R-transferase family. Bpt subfamily.</text>
</comment>
<dbReference type="SUPFAM" id="SSF55729">
    <property type="entry name" value="Acyl-CoA N-acyltransferases (Nat)"/>
    <property type="match status" value="1"/>
</dbReference>
<dbReference type="EMBL" id="QGGU01000003">
    <property type="protein sequence ID" value="PWK53275.1"/>
    <property type="molecule type" value="Genomic_DNA"/>
</dbReference>
<dbReference type="PANTHER" id="PTHR21367">
    <property type="entry name" value="ARGININE-TRNA-PROTEIN TRANSFERASE 1"/>
    <property type="match status" value="1"/>
</dbReference>
<dbReference type="InterPro" id="IPR007471">
    <property type="entry name" value="N-end_Aminoacyl_Trfase_N"/>
</dbReference>
<dbReference type="InterPro" id="IPR030700">
    <property type="entry name" value="N-end_Aminoacyl_Trfase"/>
</dbReference>
<evidence type="ECO:0000256" key="4">
    <source>
        <dbReference type="HAMAP-Rule" id="MF_00689"/>
    </source>
</evidence>
<dbReference type="HAMAP" id="MF_00689">
    <property type="entry name" value="Bpt"/>
    <property type="match status" value="1"/>
</dbReference>
<dbReference type="PIRSF" id="PIRSF037208">
    <property type="entry name" value="ATE_pro_prd"/>
    <property type="match status" value="1"/>
</dbReference>
<dbReference type="NCBIfam" id="NF002346">
    <property type="entry name" value="PRK01305.2-3"/>
    <property type="match status" value="1"/>
</dbReference>
<evidence type="ECO:0000259" key="6">
    <source>
        <dbReference type="Pfam" id="PF04377"/>
    </source>
</evidence>
<gene>
    <name evidence="4" type="primary">bpt</name>
    <name evidence="7" type="ORF">C8D97_103102</name>
</gene>
<dbReference type="Pfam" id="PF04376">
    <property type="entry name" value="ATE_N"/>
    <property type="match status" value="1"/>
</dbReference>
<comment type="caution">
    <text evidence="7">The sequence shown here is derived from an EMBL/GenBank/DDBJ whole genome shotgun (WGS) entry which is preliminary data.</text>
</comment>
<proteinExistence type="inferred from homology"/>
<feature type="domain" description="N-end aminoacyl transferase N-terminal" evidence="5">
    <location>
        <begin position="20"/>
        <end position="90"/>
    </location>
</feature>
<dbReference type="NCBIfam" id="NF002342">
    <property type="entry name" value="PRK01305.1-3"/>
    <property type="match status" value="1"/>
</dbReference>
<comment type="catalytic activity">
    <reaction evidence="4">
        <text>N-terminal L-aspartyl-[protein] + L-leucyl-tRNA(Leu) = N-terminal L-leucyl-L-aspartyl-[protein] + tRNA(Leu) + H(+)</text>
        <dbReference type="Rhea" id="RHEA:50420"/>
        <dbReference type="Rhea" id="RHEA-COMP:9613"/>
        <dbReference type="Rhea" id="RHEA-COMP:9622"/>
        <dbReference type="Rhea" id="RHEA-COMP:12669"/>
        <dbReference type="Rhea" id="RHEA-COMP:12674"/>
        <dbReference type="ChEBI" id="CHEBI:15378"/>
        <dbReference type="ChEBI" id="CHEBI:64720"/>
        <dbReference type="ChEBI" id="CHEBI:78442"/>
        <dbReference type="ChEBI" id="CHEBI:78494"/>
        <dbReference type="ChEBI" id="CHEBI:133042"/>
        <dbReference type="EC" id="2.3.2.29"/>
    </reaction>
</comment>
<dbReference type="GO" id="GO:0004057">
    <property type="term" value="F:arginyl-tRNA--protein transferase activity"/>
    <property type="evidence" value="ECO:0007669"/>
    <property type="project" value="InterPro"/>
</dbReference>
<accession>A0A316FYR3</accession>
<reference evidence="7 8" key="1">
    <citation type="submission" date="2018-05" db="EMBL/GenBank/DDBJ databases">
        <title>Genomic Encyclopedia of Type Strains, Phase IV (KMG-IV): sequencing the most valuable type-strain genomes for metagenomic binning, comparative biology and taxonomic classification.</title>
        <authorList>
            <person name="Goeker M."/>
        </authorList>
    </citation>
    <scope>NUCLEOTIDE SEQUENCE [LARGE SCALE GENOMIC DNA]</scope>
    <source>
        <strain evidence="7 8">DSM 25350</strain>
    </source>
</reference>